<organism evidence="2 3">
    <name type="scientific">Blattamonas nauphoetae</name>
    <dbReference type="NCBI Taxonomy" id="2049346"/>
    <lineage>
        <taxon>Eukaryota</taxon>
        <taxon>Metamonada</taxon>
        <taxon>Preaxostyla</taxon>
        <taxon>Oxymonadida</taxon>
        <taxon>Blattamonas</taxon>
    </lineage>
</organism>
<sequence length="2599" mass="286239">MSSKLNVIQTLLSAAEGATLQKVFALPDEYPQSQVLSVIQSFLRLFKIHNYLKVNPNDLAQIYVQSQNPLIRNFVLLFYEVNALHVGSEQFIDLLRSAMRMIVTCQSKTQGIIVTRSIFQTYPSDTLPSTYSEWSDKCQIVQANALSFLTGGILSQTETTLILYTLKPAIIHSSLSSTTSVATDLRTAASPTKADSSQRGADRQTVEQKQQLVMDALTTVLLMMLQCEPNTIKELTKTNPIDSIKTIQRNAQKKQGYVQANLIQTGFLVLGTILSHSTVHLRRSQIMLPSLFIPFLQVILKTGLFGLSTEVAKLPKTYVTLKGSPLTPQFVPSPGLISQTLNTIRILSMRASLDMPVEQKKSFHLFLTSLIIEFIALLHSPVTTTPKTSSEQIRANLAVYASHLNGFQQTALDILSSLLTKHEVVSSSLYVPALTALTAEASSSSPLSAHAVECFSSVVRFSLNNEVALNLSSPSLPHLISLLLSAMAFASKSSVRLAALRLVFVILSVHPVELCQILLFFSLAVGASDCSDSVRSEASLLATRFLTTRYHVSTADTSQPTLKTSSAIVFIAQTVMTGNGLLFEDQSGRHWKVQLPPLNELGLDFLLDALRWMLRQDWCEGNMEMLKHSLDDSDISSITRDLFSVPTAFDGYFHLLHRAMFLHNDVRVVEQTQADPNSLYSAFIKAISSSTFSMTSPFTVSVFSSSNIPLPVDLTPNILLSLWDNAINPGQISLTFSPGESVLQLLPAHDPLISATTQSLEMKASAGFNELFASYRQQILLDVDHKLHRHLQLLVTESFFAGTQPFVSPLITLIHSNSVARSSQSLLNSASITIAHCLLIASADDSANLRPDVCWIAFEDLFLRQIQTTEKEDVTTLLDSILNSSDLTAFTKMNPHLVYPSGITAAMILSHTPPDQPLDPLPFTLISLYTRLMQTKTDVKALLPTTLLLRCGACDSLRRLLETNASVVPYLTRPLPSTPDKPNPLVAALIVSLSSTLQSQDEVIQSHSLALLKSFLLSDISQPTAFNHFTHLLIKIAPPIHSYVVLFEIGEILIFIALALSTTNDSISHLRTLFSPRSLFGDHSHSSVLTHSPLYTDTTRLSFTQHLRSTTPHLSSHPFAISTSTISTSLHSLVAACLQMASPDSPKQNQRAGLTFLLFLSRVAPQLASGFARLPSDPATLVIPSFPFDAVFLIFLNSLGKNDEELRELGLKGLEMLSECEQMGLGLSDGSKVSDKVIAALTSNSIRQERSQGLSNPSQARNSEVLRSKTLQALQQMAYVVTEFGSSELFFFLISLFPRSAVWDAGEPMGMSAPDSTSTVNDEDKWMCVDADDKAMQSKDGEKEETDKSGMVVETRGFGLGGWFSVGIGQRLNRIIQGTNSPSSLISHFFILRFDTNEHIQSACQLIWSTLSSRFVKNQLIPKLRSPEFIQTAPSTALLQHEETVALLTRNASKMLLLFYFLPITSQLVMSLSSPKHRMVESAAGGWISLLDSLTNLPTTLFNIAALFHSHQFLPAQSDADPLSAILVHSSLLSSLTSSLISVLASPPAGLPISAQSQLWVLLQKCGQVMDDLLVRREQTTRFSEGKADDNDPVWNGLFFLSLMTRIVEGLGLFESDAEREKRLKRREVHSDSSQMIRDEERVPNEVDENESDIPWREQEKRKEWNRLRRFDEKHRDSFSTSRFPFASTANMQFVHFDSFYRLPTSSHSDIVNQVAILLFCRFRIISLLSSLFAQRSANTIPIQLLVSAVRTILLTADLQPLKSEASPESLTSLLQSISGSNQADQSAIRQFQQTITNTLASQVRLNQTPEFQQVRTANTIPVGTVPVLAMNEIKHKMEFFDCSIPDLPFFVQRELCRHETLTGDQALSDLVTLCLHSLKHSSPPKSSSSRPEVELSSKVSSIYGSSASDSMRPGFIMKCSSDNAVSFVSGFITIFASLPSFKSFSKLLLSSLASYFFAIPTVAIQWANFPSSSHLPQSPQFSLLFPHPIQSQPMESTKPMETKGLLKGFVKLIRCSAEADVIRIVIYPLYVHALSTLHPIIISQVFVLTQAILSSLWTRGGASSTPNLYTPESDARLRRLLIQYILPLCAVISGGMEGCSAKECNLLSDDHEKESLTDPYDDDVSAAEVAGMKKEVSEEIVGNQKRTALFEKLREDGLDVMRSVVDAMLTSDEMDILLKQTFQIVSFLLEKTNLAQFRRWGARGLVSVLVGFAHSEAGSSQRSTTSSLTSTPTLGKSLEDEIEAPIVIPTLFPSLPPLQVMEWAAGSEKQGLQATSLLEFTHSISSLHSYTKHTTSTDLFSSLRSLSTRVSSSVLKPSLDSLFQNLIASITGRLFEGRVELLVAFLALIVSHSSDLPISSPSSSPPNSSLASAAHFVIAQCKRGSITESSLTMRECIVGLFDLSTLIRSSSSPSESTPLVQSFFTEAAAIALPLLGSKSIEEIRAIPPPTINRIFQLDTKVFPYVSDILTFLILMFPSSLISTPSLSFWTLDTIRVLVLVVTSCILALPKPTIGVPLLCFSHLLASCSTALQRLFVVGLRSLDADESFEPDAKIVMMLLKSCTDSLNTREYTLILASLEVTYTYLEYLRLKRGQMTDT</sequence>
<name>A0ABQ9YCB9_9EUKA</name>
<evidence type="ECO:0000256" key="1">
    <source>
        <dbReference type="SAM" id="MobiDB-lite"/>
    </source>
</evidence>
<evidence type="ECO:0000313" key="2">
    <source>
        <dbReference type="EMBL" id="KAK2961405.1"/>
    </source>
</evidence>
<keyword evidence="3" id="KW-1185">Reference proteome</keyword>
<feature type="compositionally biased region" description="Polar residues" evidence="1">
    <location>
        <begin position="189"/>
        <end position="199"/>
    </location>
</feature>
<comment type="caution">
    <text evidence="2">The sequence shown here is derived from an EMBL/GenBank/DDBJ whole genome shotgun (WGS) entry which is preliminary data.</text>
</comment>
<protein>
    <submittedName>
        <fullName evidence="2">Uncharacterized protein</fullName>
    </submittedName>
</protein>
<evidence type="ECO:0000313" key="3">
    <source>
        <dbReference type="Proteomes" id="UP001281761"/>
    </source>
</evidence>
<gene>
    <name evidence="2" type="ORF">BLNAU_3526</name>
</gene>
<feature type="region of interest" description="Disordered" evidence="1">
    <location>
        <begin position="186"/>
        <end position="206"/>
    </location>
</feature>
<accession>A0ABQ9YCB9</accession>
<reference evidence="2 3" key="1">
    <citation type="journal article" date="2022" name="bioRxiv">
        <title>Genomics of Preaxostyla Flagellates Illuminates Evolutionary Transitions and the Path Towards Mitochondrial Loss.</title>
        <authorList>
            <person name="Novak L.V.F."/>
            <person name="Treitli S.C."/>
            <person name="Pyrih J."/>
            <person name="Halakuc P."/>
            <person name="Pipaliya S.V."/>
            <person name="Vacek V."/>
            <person name="Brzon O."/>
            <person name="Soukal P."/>
            <person name="Eme L."/>
            <person name="Dacks J.B."/>
            <person name="Karnkowska A."/>
            <person name="Elias M."/>
            <person name="Hampl V."/>
        </authorList>
    </citation>
    <scope>NUCLEOTIDE SEQUENCE [LARGE SCALE GENOMIC DNA]</scope>
    <source>
        <strain evidence="2">NAU3</strain>
        <tissue evidence="2">Gut</tissue>
    </source>
</reference>
<dbReference type="EMBL" id="JARBJD010000016">
    <property type="protein sequence ID" value="KAK2961405.1"/>
    <property type="molecule type" value="Genomic_DNA"/>
</dbReference>
<dbReference type="Proteomes" id="UP001281761">
    <property type="component" value="Unassembled WGS sequence"/>
</dbReference>
<proteinExistence type="predicted"/>